<evidence type="ECO:0000313" key="4">
    <source>
        <dbReference type="Proteomes" id="UP000070412"/>
    </source>
</evidence>
<reference evidence="4" key="1">
    <citation type="journal article" date="2020" name="PLoS Negl. Trop. Dis.">
        <title>High-quality nuclear genome for Sarcoptes scabiei-A critical resource for a neglected parasite.</title>
        <authorList>
            <person name="Korhonen P.K."/>
            <person name="Gasser R.B."/>
            <person name="Ma G."/>
            <person name="Wang T."/>
            <person name="Stroehlein A.J."/>
            <person name="Young N.D."/>
            <person name="Ang C.S."/>
            <person name="Fernando D.D."/>
            <person name="Lu H.C."/>
            <person name="Taylor S."/>
            <person name="Reynolds S.L."/>
            <person name="Mofiz E."/>
            <person name="Najaraj S.H."/>
            <person name="Gowda H."/>
            <person name="Madugundu A."/>
            <person name="Renuse S."/>
            <person name="Holt D."/>
            <person name="Pandey A."/>
            <person name="Papenfuss A.T."/>
            <person name="Fischer K."/>
        </authorList>
    </citation>
    <scope>NUCLEOTIDE SEQUENCE [LARGE SCALE GENOMIC DNA]</scope>
</reference>
<dbReference type="AlphaFoldDB" id="A0A834VI15"/>
<organism evidence="2">
    <name type="scientific">Sarcoptes scabiei</name>
    <name type="common">Itch mite</name>
    <name type="synonym">Acarus scabiei</name>
    <dbReference type="NCBI Taxonomy" id="52283"/>
    <lineage>
        <taxon>Eukaryota</taxon>
        <taxon>Metazoa</taxon>
        <taxon>Ecdysozoa</taxon>
        <taxon>Arthropoda</taxon>
        <taxon>Chelicerata</taxon>
        <taxon>Arachnida</taxon>
        <taxon>Acari</taxon>
        <taxon>Acariformes</taxon>
        <taxon>Sarcoptiformes</taxon>
        <taxon>Astigmata</taxon>
        <taxon>Psoroptidia</taxon>
        <taxon>Sarcoptoidea</taxon>
        <taxon>Sarcoptidae</taxon>
        <taxon>Sarcoptinae</taxon>
        <taxon>Sarcoptes</taxon>
    </lineage>
</organism>
<feature type="transmembrane region" description="Helical" evidence="1">
    <location>
        <begin position="305"/>
        <end position="324"/>
    </location>
</feature>
<reference evidence="3" key="3">
    <citation type="submission" date="2022-06" db="UniProtKB">
        <authorList>
            <consortium name="EnsemblMetazoa"/>
        </authorList>
    </citation>
    <scope>IDENTIFICATION</scope>
</reference>
<keyword evidence="4" id="KW-1185">Reference proteome</keyword>
<sequence length="408" mass="48624">MTRILIKLLAFDRTRFEDYIELAHQHREIERNKLFGTFRFVMYLKLFLFWCWFLIFSNQDHRYDWFDHSESFQAFIINSYPRTSALCYCLGMIFGLLIILCYKFRLKSIDDFVQILYDIIINKNLKISKKFPPLNRLLRNADKIVEIIYSIHGIFCISIIIIMIVSNLIRFINFKLFLMDLWFVFLSIIASRIVYEHTIHISMALSILSKYFKWKFQFLTKFLNEIVRGKKKKNFIIDWKRSNREIQLNLILFIKNHHHLCFQLRKCSSIWSKINLISILLNLPINIVLINLIFEQLNDSLEYKIQLLIIITHGSMLINVLNIMPPITSAAHSSTNTLFSLIARFNQRILIISQLKTISFLEGLCSKRYRIGITIGSSSTIDRKSLVEFIFLYVAYFLIVHDKLRRNL</sequence>
<keyword evidence="1" id="KW-0472">Membrane</keyword>
<evidence type="ECO:0000313" key="2">
    <source>
        <dbReference type="EMBL" id="KAF7494323.1"/>
    </source>
</evidence>
<dbReference type="EnsemblMetazoa" id="SSS_6159s_mrna">
    <property type="protein sequence ID" value="KAF7494323.1"/>
    <property type="gene ID" value="SSS_6159"/>
</dbReference>
<evidence type="ECO:0000313" key="3">
    <source>
        <dbReference type="EnsemblMetazoa" id="KAF7494323.1"/>
    </source>
</evidence>
<dbReference type="Proteomes" id="UP000070412">
    <property type="component" value="Unassembled WGS sequence"/>
</dbReference>
<protein>
    <submittedName>
        <fullName evidence="2 3">Uncharacterized protein</fullName>
    </submittedName>
</protein>
<feature type="transmembrane region" description="Helical" evidence="1">
    <location>
        <begin position="83"/>
        <end position="102"/>
    </location>
</feature>
<feature type="transmembrane region" description="Helical" evidence="1">
    <location>
        <begin position="34"/>
        <end position="55"/>
    </location>
</feature>
<keyword evidence="1" id="KW-1133">Transmembrane helix</keyword>
<feature type="transmembrane region" description="Helical" evidence="1">
    <location>
        <begin position="147"/>
        <end position="170"/>
    </location>
</feature>
<gene>
    <name evidence="2" type="ORF">SSS_6159</name>
</gene>
<keyword evidence="1" id="KW-0812">Transmembrane</keyword>
<dbReference type="EMBL" id="WVUK01000053">
    <property type="protein sequence ID" value="KAF7494323.1"/>
    <property type="molecule type" value="Genomic_DNA"/>
</dbReference>
<feature type="transmembrane region" description="Helical" evidence="1">
    <location>
        <begin position="176"/>
        <end position="195"/>
    </location>
</feature>
<reference evidence="2" key="2">
    <citation type="submission" date="2020-01" db="EMBL/GenBank/DDBJ databases">
        <authorList>
            <person name="Korhonen P.K.K."/>
            <person name="Guangxu M.G."/>
            <person name="Wang T.W."/>
            <person name="Stroehlein A.J.S."/>
            <person name="Young N.D."/>
            <person name="Ang C.-S.A."/>
            <person name="Fernando D.W.F."/>
            <person name="Lu H.L."/>
            <person name="Taylor S.T."/>
            <person name="Ehtesham M.E.M."/>
            <person name="Najaraj S.H.N."/>
            <person name="Harsha G.H.G."/>
            <person name="Madugundu A.M."/>
            <person name="Renuse S.R."/>
            <person name="Holt D.H."/>
            <person name="Pandey A.P."/>
            <person name="Papenfuss A.P."/>
            <person name="Gasser R.B.G."/>
            <person name="Fischer K.F."/>
        </authorList>
    </citation>
    <scope>NUCLEOTIDE SEQUENCE</scope>
    <source>
        <strain evidence="2">SSS_KF_BRIS2020</strain>
    </source>
</reference>
<proteinExistence type="predicted"/>
<evidence type="ECO:0000256" key="1">
    <source>
        <dbReference type="SAM" id="Phobius"/>
    </source>
</evidence>
<feature type="transmembrane region" description="Helical" evidence="1">
    <location>
        <begin position="274"/>
        <end position="293"/>
    </location>
</feature>
<accession>A0A834VI15</accession>
<name>A0A834VI15_SARSC</name>